<keyword evidence="2" id="KW-1185">Reference proteome</keyword>
<accession>A0AA39LHS5</accession>
<gene>
    <name evidence="1" type="ORF">QR680_002172</name>
</gene>
<dbReference type="AlphaFoldDB" id="A0AA39LHS5"/>
<reference evidence="1" key="1">
    <citation type="submission" date="2023-06" db="EMBL/GenBank/DDBJ databases">
        <title>Genomic analysis of the entomopathogenic nematode Steinernema hermaphroditum.</title>
        <authorList>
            <person name="Schwarz E.M."/>
            <person name="Heppert J.K."/>
            <person name="Baniya A."/>
            <person name="Schwartz H.T."/>
            <person name="Tan C.-H."/>
            <person name="Antoshechkin I."/>
            <person name="Sternberg P.W."/>
            <person name="Goodrich-Blair H."/>
            <person name="Dillman A.R."/>
        </authorList>
    </citation>
    <scope>NUCLEOTIDE SEQUENCE</scope>
    <source>
        <strain evidence="1">PS9179</strain>
        <tissue evidence="1">Whole animal</tissue>
    </source>
</reference>
<dbReference type="EMBL" id="JAUCMV010000005">
    <property type="protein sequence ID" value="KAK0397564.1"/>
    <property type="molecule type" value="Genomic_DNA"/>
</dbReference>
<protein>
    <submittedName>
        <fullName evidence="1">Uncharacterized protein</fullName>
    </submittedName>
</protein>
<evidence type="ECO:0000313" key="2">
    <source>
        <dbReference type="Proteomes" id="UP001175271"/>
    </source>
</evidence>
<comment type="caution">
    <text evidence="1">The sequence shown here is derived from an EMBL/GenBank/DDBJ whole genome shotgun (WGS) entry which is preliminary data.</text>
</comment>
<evidence type="ECO:0000313" key="1">
    <source>
        <dbReference type="EMBL" id="KAK0397564.1"/>
    </source>
</evidence>
<name>A0AA39LHS5_9BILA</name>
<proteinExistence type="predicted"/>
<dbReference type="Proteomes" id="UP001175271">
    <property type="component" value="Unassembled WGS sequence"/>
</dbReference>
<sequence length="221" mass="25562">MRWPLLLILFSSKNYTEEGSIKKTRSFLAQYYIYHAEKVYFIIKQTVLDRLEDKINSTGTASLLTVKSVPTVFLSRVALETGRRRRTGQDVYLHEFAYIRSSAWLGNKAHVVGHAMQLPYLFMPEEHFIDNRMKCDWDMAHRMTEHYDWCRFSSSGIPSSHLHRPIVMSCSPSHLPHMALVVEDKRQSRHDRASYHGVASRSNRSNQCLNKTTVVALSSLS</sequence>
<organism evidence="1 2">
    <name type="scientific">Steinernema hermaphroditum</name>
    <dbReference type="NCBI Taxonomy" id="289476"/>
    <lineage>
        <taxon>Eukaryota</taxon>
        <taxon>Metazoa</taxon>
        <taxon>Ecdysozoa</taxon>
        <taxon>Nematoda</taxon>
        <taxon>Chromadorea</taxon>
        <taxon>Rhabditida</taxon>
        <taxon>Tylenchina</taxon>
        <taxon>Panagrolaimomorpha</taxon>
        <taxon>Strongyloidoidea</taxon>
        <taxon>Steinernematidae</taxon>
        <taxon>Steinernema</taxon>
    </lineage>
</organism>